<dbReference type="RefSeq" id="XP_013329794.1">
    <property type="nucleotide sequence ID" value="XM_013474340.1"/>
</dbReference>
<comment type="caution">
    <text evidence="2">The sequence shown here is derived from an EMBL/GenBank/DDBJ whole genome shotgun (WGS) entry which is preliminary data.</text>
</comment>
<proteinExistence type="predicted"/>
<name>A0A0F4YY24_RASE3</name>
<evidence type="ECO:0008006" key="4">
    <source>
        <dbReference type="Google" id="ProtNLM"/>
    </source>
</evidence>
<dbReference type="GeneID" id="25315126"/>
<dbReference type="OrthoDB" id="4226712at2759"/>
<evidence type="ECO:0000313" key="3">
    <source>
        <dbReference type="Proteomes" id="UP000053958"/>
    </source>
</evidence>
<feature type="compositionally biased region" description="Low complexity" evidence="1">
    <location>
        <begin position="271"/>
        <end position="285"/>
    </location>
</feature>
<gene>
    <name evidence="2" type="ORF">T310_2775</name>
</gene>
<dbReference type="Proteomes" id="UP000053958">
    <property type="component" value="Unassembled WGS sequence"/>
</dbReference>
<keyword evidence="3" id="KW-1185">Reference proteome</keyword>
<organism evidence="2 3">
    <name type="scientific">Rasamsonia emersonii (strain ATCC 16479 / CBS 393.64 / IMI 116815)</name>
    <dbReference type="NCBI Taxonomy" id="1408163"/>
    <lineage>
        <taxon>Eukaryota</taxon>
        <taxon>Fungi</taxon>
        <taxon>Dikarya</taxon>
        <taxon>Ascomycota</taxon>
        <taxon>Pezizomycotina</taxon>
        <taxon>Eurotiomycetes</taxon>
        <taxon>Eurotiomycetidae</taxon>
        <taxon>Eurotiales</taxon>
        <taxon>Trichocomaceae</taxon>
        <taxon>Rasamsonia</taxon>
    </lineage>
</organism>
<feature type="region of interest" description="Disordered" evidence="1">
    <location>
        <begin position="222"/>
        <end position="285"/>
    </location>
</feature>
<evidence type="ECO:0000256" key="1">
    <source>
        <dbReference type="SAM" id="MobiDB-lite"/>
    </source>
</evidence>
<feature type="compositionally biased region" description="Low complexity" evidence="1">
    <location>
        <begin position="358"/>
        <end position="375"/>
    </location>
</feature>
<dbReference type="EMBL" id="LASV01000109">
    <property type="protein sequence ID" value="KKA23182.1"/>
    <property type="molecule type" value="Genomic_DNA"/>
</dbReference>
<sequence>MSATWTNQNPSGVWHGIYSRENHAPVSVEYLGSGAVDMSKFYETPDGLSRTSMASDHCQIPGKTSSFSNYHPELVHFSPEFPRGHQPWTTSNSLQQSVGFGNEWTPFTNYQLHHHHQQVKVDDSFEEASPYSSQMVKYRSSPDVIHHLVEPFNASSGRCREIDLPMDRDHHHQNDWVDDCLIAYPRDAAGYGLPMVADTPSSSSINAHGYFIRTSALAVDAQQQQQQQQQRLDINPIIISRNSHDDAITRNRARNTKTETQQKTSKKTKSSKSSNKPSSKTTSRTTARDLFLLECKRRGMSYKEIKKIGRFEEAESTLRGRFRTLTKSKEQRVRKPKWEDGDIHLLCEAVRVLSSSSSSTTSSTITSSTTTTSSSEENEGSGAGQIPLLRLRKISWKRVAEYIWQHGGSYHFGNATFFVFFCLMSEE</sequence>
<reference evidence="2 3" key="1">
    <citation type="submission" date="2015-04" db="EMBL/GenBank/DDBJ databases">
        <authorList>
            <person name="Heijne W.H."/>
            <person name="Fedorova N.D."/>
            <person name="Nierman W.C."/>
            <person name="Vollebregt A.W."/>
            <person name="Zhao Z."/>
            <person name="Wu L."/>
            <person name="Kumar M."/>
            <person name="Stam H."/>
            <person name="van den Berg M.A."/>
            <person name="Pel H.J."/>
        </authorList>
    </citation>
    <scope>NUCLEOTIDE SEQUENCE [LARGE SCALE GENOMIC DNA]</scope>
    <source>
        <strain evidence="2 3">CBS 393.64</strain>
    </source>
</reference>
<dbReference type="AlphaFoldDB" id="A0A0F4YY24"/>
<protein>
    <recommendedName>
        <fullName evidence="4">Myb-like domain-containing protein</fullName>
    </recommendedName>
</protein>
<evidence type="ECO:0000313" key="2">
    <source>
        <dbReference type="EMBL" id="KKA23182.1"/>
    </source>
</evidence>
<accession>A0A0F4YY24</accession>
<feature type="region of interest" description="Disordered" evidence="1">
    <location>
        <begin position="358"/>
        <end position="382"/>
    </location>
</feature>
<dbReference type="STRING" id="1408163.A0A0F4YY24"/>